<feature type="transmembrane region" description="Helical" evidence="1">
    <location>
        <begin position="249"/>
        <end position="267"/>
    </location>
</feature>
<dbReference type="AlphaFoldDB" id="A0A382GCU9"/>
<name>A0A382GCU9_9ZZZZ</name>
<evidence type="ECO:0000256" key="1">
    <source>
        <dbReference type="SAM" id="Phobius"/>
    </source>
</evidence>
<sequence length="387" mass="42751">MNNRNLWLLTLSQVFGFSAATVNVFLGGIIGSQLISIKTLSTLPLALFIVGTASCTVLASYIMSKFGRKFGFISASIASSLSSLLAAYSISIESFVFFCISCLLMGMGLAFVAQYRFAASESVEKEKIPKAISMILLAGIVSAFIGPNIANLTKDLIFDKLYVGSYLSLACLVILPAIFLTFLKNVNESEEKKSFQGRSYKELILQPRFLQAVVATAFAYAIMSLLMTATPISMHTNGKFSLDEIKIVIQWHIIGMFLPSLITGRLIQKYGHSIIMYFGVTFFAICIFVSYLDQTFINYAIALTFLGFGWNFLFVSGTSLLVISYRSEEKYKAQGYNDFTVFSTQAAAALSAGFFLNITSWQTLNLICLPFLAIIALTIWRADRMEI</sequence>
<dbReference type="Pfam" id="PF07690">
    <property type="entry name" value="MFS_1"/>
    <property type="match status" value="1"/>
</dbReference>
<feature type="transmembrane region" description="Helical" evidence="1">
    <location>
        <begin position="335"/>
        <end position="358"/>
    </location>
</feature>
<keyword evidence="1" id="KW-0812">Transmembrane</keyword>
<feature type="transmembrane region" description="Helical" evidence="1">
    <location>
        <begin position="364"/>
        <end position="382"/>
    </location>
</feature>
<feature type="transmembrane region" description="Helical" evidence="1">
    <location>
        <begin position="95"/>
        <end position="119"/>
    </location>
</feature>
<gene>
    <name evidence="3" type="ORF">METZ01_LOCUS225328</name>
</gene>
<feature type="transmembrane region" description="Helical" evidence="1">
    <location>
        <begin position="45"/>
        <end position="63"/>
    </location>
</feature>
<dbReference type="PROSITE" id="PS50850">
    <property type="entry name" value="MFS"/>
    <property type="match status" value="1"/>
</dbReference>
<feature type="domain" description="Major facilitator superfamily (MFS) profile" evidence="2">
    <location>
        <begin position="209"/>
        <end position="387"/>
    </location>
</feature>
<feature type="transmembrane region" description="Helical" evidence="1">
    <location>
        <begin position="131"/>
        <end position="150"/>
    </location>
</feature>
<evidence type="ECO:0000259" key="2">
    <source>
        <dbReference type="PROSITE" id="PS50850"/>
    </source>
</evidence>
<dbReference type="PANTHER" id="PTHR23534:SF1">
    <property type="entry name" value="MAJOR FACILITATOR SUPERFAMILY PROTEIN"/>
    <property type="match status" value="1"/>
</dbReference>
<feature type="transmembrane region" description="Helical" evidence="1">
    <location>
        <begin position="298"/>
        <end position="323"/>
    </location>
</feature>
<feature type="transmembrane region" description="Helical" evidence="1">
    <location>
        <begin position="162"/>
        <end position="183"/>
    </location>
</feature>
<protein>
    <recommendedName>
        <fullName evidence="2">Major facilitator superfamily (MFS) profile domain-containing protein</fullName>
    </recommendedName>
</protein>
<proteinExistence type="predicted"/>
<feature type="transmembrane region" description="Helical" evidence="1">
    <location>
        <begin position="209"/>
        <end position="229"/>
    </location>
</feature>
<feature type="transmembrane region" description="Helical" evidence="1">
    <location>
        <begin position="274"/>
        <end position="292"/>
    </location>
</feature>
<dbReference type="Gene3D" id="1.20.1250.20">
    <property type="entry name" value="MFS general substrate transporter like domains"/>
    <property type="match status" value="1"/>
</dbReference>
<reference evidence="3" key="1">
    <citation type="submission" date="2018-05" db="EMBL/GenBank/DDBJ databases">
        <authorList>
            <person name="Lanie J.A."/>
            <person name="Ng W.-L."/>
            <person name="Kazmierczak K.M."/>
            <person name="Andrzejewski T.M."/>
            <person name="Davidsen T.M."/>
            <person name="Wayne K.J."/>
            <person name="Tettelin H."/>
            <person name="Glass J.I."/>
            <person name="Rusch D."/>
            <person name="Podicherti R."/>
            <person name="Tsui H.-C.T."/>
            <person name="Winkler M.E."/>
        </authorList>
    </citation>
    <scope>NUCLEOTIDE SEQUENCE</scope>
</reference>
<organism evidence="3">
    <name type="scientific">marine metagenome</name>
    <dbReference type="NCBI Taxonomy" id="408172"/>
    <lineage>
        <taxon>unclassified sequences</taxon>
        <taxon>metagenomes</taxon>
        <taxon>ecological metagenomes</taxon>
    </lineage>
</organism>
<keyword evidence="1" id="KW-1133">Transmembrane helix</keyword>
<dbReference type="InterPro" id="IPR020846">
    <property type="entry name" value="MFS_dom"/>
</dbReference>
<evidence type="ECO:0000313" key="3">
    <source>
        <dbReference type="EMBL" id="SVB72474.1"/>
    </source>
</evidence>
<dbReference type="SUPFAM" id="SSF103473">
    <property type="entry name" value="MFS general substrate transporter"/>
    <property type="match status" value="1"/>
</dbReference>
<dbReference type="GO" id="GO:0022857">
    <property type="term" value="F:transmembrane transporter activity"/>
    <property type="evidence" value="ECO:0007669"/>
    <property type="project" value="InterPro"/>
</dbReference>
<dbReference type="EMBL" id="UINC01054584">
    <property type="protein sequence ID" value="SVB72474.1"/>
    <property type="molecule type" value="Genomic_DNA"/>
</dbReference>
<accession>A0A382GCU9</accession>
<feature type="transmembrane region" description="Helical" evidence="1">
    <location>
        <begin position="70"/>
        <end position="89"/>
    </location>
</feature>
<dbReference type="PANTHER" id="PTHR23534">
    <property type="entry name" value="MFS PERMEASE"/>
    <property type="match status" value="1"/>
</dbReference>
<dbReference type="InterPro" id="IPR036259">
    <property type="entry name" value="MFS_trans_sf"/>
</dbReference>
<keyword evidence="1" id="KW-0472">Membrane</keyword>
<dbReference type="InterPro" id="IPR011701">
    <property type="entry name" value="MFS"/>
</dbReference>